<proteinExistence type="inferred from homology"/>
<evidence type="ECO:0000313" key="13">
    <source>
        <dbReference type="EMBL" id="CAD7232228.1"/>
    </source>
</evidence>
<dbReference type="CDD" id="cd21159">
    <property type="entry name" value="XendoU"/>
    <property type="match status" value="1"/>
</dbReference>
<keyword evidence="7 11" id="KW-0378">Hydrolase</keyword>
<evidence type="ECO:0000256" key="6">
    <source>
        <dbReference type="ARBA" id="ARBA00022759"/>
    </source>
</evidence>
<keyword evidence="6 11" id="KW-0255">Endonuclease</keyword>
<evidence type="ECO:0000256" key="3">
    <source>
        <dbReference type="ARBA" id="ARBA00011245"/>
    </source>
</evidence>
<evidence type="ECO:0000256" key="4">
    <source>
        <dbReference type="ARBA" id="ARBA00022722"/>
    </source>
</evidence>
<dbReference type="GO" id="GO:0016787">
    <property type="term" value="F:hydrolase activity"/>
    <property type="evidence" value="ECO:0007669"/>
    <property type="project" value="UniProtKB-KW"/>
</dbReference>
<dbReference type="InterPro" id="IPR037227">
    <property type="entry name" value="EndoU-like"/>
</dbReference>
<keyword evidence="9 11" id="KW-0464">Manganese</keyword>
<keyword evidence="4 11" id="KW-0540">Nuclease</keyword>
<feature type="chain" id="PRO_5040558298" description="EndoU domain-containing protein" evidence="11">
    <location>
        <begin position="23"/>
        <end position="295"/>
    </location>
</feature>
<keyword evidence="10" id="KW-0456">Lyase</keyword>
<name>A0A7R8ZQ41_9CRUS</name>
<keyword evidence="11" id="KW-0732">Signal</keyword>
<evidence type="ECO:0000259" key="12">
    <source>
        <dbReference type="PROSITE" id="PS51959"/>
    </source>
</evidence>
<evidence type="ECO:0000256" key="11">
    <source>
        <dbReference type="RuleBase" id="RU367085"/>
    </source>
</evidence>
<evidence type="ECO:0000256" key="10">
    <source>
        <dbReference type="ARBA" id="ARBA00023239"/>
    </source>
</evidence>
<comment type="subunit">
    <text evidence="3 11">Monomer.</text>
</comment>
<dbReference type="PANTHER" id="PTHR12439:SF42">
    <property type="entry name" value="ENDORIBONUCLEASE-RELATED"/>
    <property type="match status" value="1"/>
</dbReference>
<dbReference type="GO" id="GO:0004521">
    <property type="term" value="F:RNA endonuclease activity"/>
    <property type="evidence" value="ECO:0007669"/>
    <property type="project" value="UniProtKB-UniRule"/>
</dbReference>
<evidence type="ECO:0000256" key="2">
    <source>
        <dbReference type="ARBA" id="ARBA00010168"/>
    </source>
</evidence>
<dbReference type="AlphaFoldDB" id="A0A7R8ZQ41"/>
<dbReference type="GO" id="GO:0016829">
    <property type="term" value="F:lyase activity"/>
    <property type="evidence" value="ECO:0007669"/>
    <property type="project" value="UniProtKB-KW"/>
</dbReference>
<feature type="signal peptide" evidence="11">
    <location>
        <begin position="1"/>
        <end position="22"/>
    </location>
</feature>
<accession>A0A7R8ZQ41</accession>
<dbReference type="GO" id="GO:0003723">
    <property type="term" value="F:RNA binding"/>
    <property type="evidence" value="ECO:0007669"/>
    <property type="project" value="UniProtKB-UniRule"/>
</dbReference>
<comment type="similarity">
    <text evidence="2 11">Belongs to the ENDOU family.</text>
</comment>
<evidence type="ECO:0000256" key="7">
    <source>
        <dbReference type="ARBA" id="ARBA00022801"/>
    </source>
</evidence>
<dbReference type="EMBL" id="OB664393">
    <property type="protein sequence ID" value="CAD7232228.1"/>
    <property type="molecule type" value="Genomic_DNA"/>
</dbReference>
<protein>
    <recommendedName>
        <fullName evidence="12">EndoU domain-containing protein</fullName>
    </recommendedName>
</protein>
<dbReference type="OrthoDB" id="430326at2759"/>
<reference evidence="13" key="1">
    <citation type="submission" date="2020-11" db="EMBL/GenBank/DDBJ databases">
        <authorList>
            <person name="Tran Van P."/>
        </authorList>
    </citation>
    <scope>NUCLEOTIDE SEQUENCE</scope>
</reference>
<evidence type="ECO:0000256" key="8">
    <source>
        <dbReference type="ARBA" id="ARBA00022884"/>
    </source>
</evidence>
<dbReference type="PROSITE" id="PS51959">
    <property type="entry name" value="ENDOU"/>
    <property type="match status" value="1"/>
</dbReference>
<dbReference type="PANTHER" id="PTHR12439">
    <property type="entry name" value="PLACENTAL PROTEIN 11-RELATED"/>
    <property type="match status" value="1"/>
</dbReference>
<sequence>MTRTTSFVLPLLVYCVWQFADAATRVETTNEELKQFFIDLYNTDTSGVWDHVTISLQGRTSFQEVRDLAPKPLFATADKNALLAHPPVKKLVALFNNYERDATKGEVESTTEVQEIDDFLTAVLDTSIMTKAHEFLAKKGYAPQRKAAFKTQLKDLWFKMYPRTPRSRALGSSGFEHVFLGEVKNGEVSGFHNWLYFLFQEKAGVIDYMGYSKQIHLDEASIVKNKFKWGGVTKTLGSMFVGTSPEYEMAVYTVCFYVRPDGACKVDTGRTSFQVITHPYTYRGSKHIGSAYPKI</sequence>
<dbReference type="InterPro" id="IPR039787">
    <property type="entry name" value="ENDOU"/>
</dbReference>
<keyword evidence="5 11" id="KW-0479">Metal-binding</keyword>
<evidence type="ECO:0000256" key="9">
    <source>
        <dbReference type="ARBA" id="ARBA00023211"/>
    </source>
</evidence>
<comment type="cofactor">
    <cofactor evidence="1 11">
        <name>Mn(2+)</name>
        <dbReference type="ChEBI" id="CHEBI:29035"/>
    </cofactor>
</comment>
<evidence type="ECO:0000256" key="5">
    <source>
        <dbReference type="ARBA" id="ARBA00022723"/>
    </source>
</evidence>
<evidence type="ECO:0000256" key="1">
    <source>
        <dbReference type="ARBA" id="ARBA00001936"/>
    </source>
</evidence>
<keyword evidence="8 11" id="KW-0694">RNA-binding</keyword>
<feature type="domain" description="EndoU" evidence="12">
    <location>
        <begin position="29"/>
        <end position="295"/>
    </location>
</feature>
<dbReference type="InterPro" id="IPR018998">
    <property type="entry name" value="EndoU_C"/>
</dbReference>
<gene>
    <name evidence="13" type="ORF">CTOB1V02_LOCUS10066</name>
</gene>
<dbReference type="SUPFAM" id="SSF142877">
    <property type="entry name" value="EndoU-like"/>
    <property type="match status" value="1"/>
</dbReference>
<dbReference type="Pfam" id="PF09412">
    <property type="entry name" value="XendoU"/>
    <property type="match status" value="1"/>
</dbReference>
<organism evidence="13">
    <name type="scientific">Cyprideis torosa</name>
    <dbReference type="NCBI Taxonomy" id="163714"/>
    <lineage>
        <taxon>Eukaryota</taxon>
        <taxon>Metazoa</taxon>
        <taxon>Ecdysozoa</taxon>
        <taxon>Arthropoda</taxon>
        <taxon>Crustacea</taxon>
        <taxon>Oligostraca</taxon>
        <taxon>Ostracoda</taxon>
        <taxon>Podocopa</taxon>
        <taxon>Podocopida</taxon>
        <taxon>Cytherocopina</taxon>
        <taxon>Cytheroidea</taxon>
        <taxon>Cytherideidae</taxon>
        <taxon>Cyprideis</taxon>
    </lineage>
</organism>
<dbReference type="GO" id="GO:0046872">
    <property type="term" value="F:metal ion binding"/>
    <property type="evidence" value="ECO:0007669"/>
    <property type="project" value="UniProtKB-UniRule"/>
</dbReference>